<protein>
    <submittedName>
        <fullName evidence="5">LacI family transcriptional regulator</fullName>
    </submittedName>
</protein>
<dbReference type="Pfam" id="PF00356">
    <property type="entry name" value="LacI"/>
    <property type="match status" value="1"/>
</dbReference>
<sequence>MNSLESIITLKELSFLSGYSVSTVSKALNNKLDISTNTRRIIKDIAEKHNYIPNKHAVGLRKKRAQALAVIIPQANTNHYSWFLFNIEKLATSNGYKIVLYQSFESPSKEMECIKNSNDGSVDGVILLSRNKPQINNYSHPIEYLQITEDQSEEQIQRYCVTSFNALLKNIA</sequence>
<evidence type="ECO:0000256" key="2">
    <source>
        <dbReference type="ARBA" id="ARBA00023125"/>
    </source>
</evidence>
<dbReference type="SUPFAM" id="SSF53822">
    <property type="entry name" value="Periplasmic binding protein-like I"/>
    <property type="match status" value="1"/>
</dbReference>
<dbReference type="InterPro" id="IPR028082">
    <property type="entry name" value="Peripla_BP_I"/>
</dbReference>
<dbReference type="InterPro" id="IPR000843">
    <property type="entry name" value="HTH_LacI"/>
</dbReference>
<dbReference type="GO" id="GO:0003700">
    <property type="term" value="F:DNA-binding transcription factor activity"/>
    <property type="evidence" value="ECO:0007669"/>
    <property type="project" value="TreeGrafter"/>
</dbReference>
<keyword evidence="3" id="KW-0804">Transcription</keyword>
<dbReference type="PANTHER" id="PTHR30146">
    <property type="entry name" value="LACI-RELATED TRANSCRIPTIONAL REPRESSOR"/>
    <property type="match status" value="1"/>
</dbReference>
<reference evidence="5 6" key="1">
    <citation type="submission" date="2016-10" db="EMBL/GenBank/DDBJ databases">
        <authorList>
            <person name="de Groot N.N."/>
        </authorList>
    </citation>
    <scope>NUCLEOTIDE SEQUENCE [LARGE SCALE GENOMIC DNA]</scope>
    <source>
        <strain evidence="5 6">DSM 16195</strain>
    </source>
</reference>
<dbReference type="EMBL" id="FNBA01000002">
    <property type="protein sequence ID" value="SDE67188.1"/>
    <property type="molecule type" value="Genomic_DNA"/>
</dbReference>
<evidence type="ECO:0000256" key="3">
    <source>
        <dbReference type="ARBA" id="ARBA00023163"/>
    </source>
</evidence>
<keyword evidence="6" id="KW-1185">Reference proteome</keyword>
<dbReference type="SMART" id="SM00354">
    <property type="entry name" value="HTH_LACI"/>
    <property type="match status" value="1"/>
</dbReference>
<dbReference type="RefSeq" id="WP_093142285.1">
    <property type="nucleotide sequence ID" value="NZ_BMWO01000002.1"/>
</dbReference>
<evidence type="ECO:0000259" key="4">
    <source>
        <dbReference type="PROSITE" id="PS50932"/>
    </source>
</evidence>
<evidence type="ECO:0000313" key="6">
    <source>
        <dbReference type="Proteomes" id="UP000199321"/>
    </source>
</evidence>
<feature type="domain" description="HTH lacI-type" evidence="4">
    <location>
        <begin position="8"/>
        <end position="62"/>
    </location>
</feature>
<keyword evidence="1" id="KW-0805">Transcription regulation</keyword>
<proteinExistence type="predicted"/>
<dbReference type="OrthoDB" id="755826at2"/>
<dbReference type="Gene3D" id="3.40.50.2300">
    <property type="match status" value="1"/>
</dbReference>
<evidence type="ECO:0000313" key="5">
    <source>
        <dbReference type="EMBL" id="SDE67188.1"/>
    </source>
</evidence>
<dbReference type="PROSITE" id="PS50932">
    <property type="entry name" value="HTH_LACI_2"/>
    <property type="match status" value="1"/>
</dbReference>
<dbReference type="STRING" id="227084.SAMN05421855_102146"/>
<organism evidence="5 6">
    <name type="scientific">Ulvibacter litoralis</name>
    <dbReference type="NCBI Taxonomy" id="227084"/>
    <lineage>
        <taxon>Bacteria</taxon>
        <taxon>Pseudomonadati</taxon>
        <taxon>Bacteroidota</taxon>
        <taxon>Flavobacteriia</taxon>
        <taxon>Flavobacteriales</taxon>
        <taxon>Flavobacteriaceae</taxon>
        <taxon>Ulvibacter</taxon>
    </lineage>
</organism>
<gene>
    <name evidence="5" type="ORF">SAMN05421855_102146</name>
</gene>
<dbReference type="GO" id="GO:0000976">
    <property type="term" value="F:transcription cis-regulatory region binding"/>
    <property type="evidence" value="ECO:0007669"/>
    <property type="project" value="TreeGrafter"/>
</dbReference>
<dbReference type="Proteomes" id="UP000199321">
    <property type="component" value="Unassembled WGS sequence"/>
</dbReference>
<dbReference type="PANTHER" id="PTHR30146:SF109">
    <property type="entry name" value="HTH-TYPE TRANSCRIPTIONAL REGULATOR GALS"/>
    <property type="match status" value="1"/>
</dbReference>
<name>A0A1G7EU68_9FLAO</name>
<dbReference type="InterPro" id="IPR010982">
    <property type="entry name" value="Lambda_DNA-bd_dom_sf"/>
</dbReference>
<evidence type="ECO:0000256" key="1">
    <source>
        <dbReference type="ARBA" id="ARBA00023015"/>
    </source>
</evidence>
<accession>A0A1G7EU68</accession>
<dbReference type="Gene3D" id="1.10.260.40">
    <property type="entry name" value="lambda repressor-like DNA-binding domains"/>
    <property type="match status" value="1"/>
</dbReference>
<dbReference type="AlphaFoldDB" id="A0A1G7EU68"/>
<dbReference type="SUPFAM" id="SSF47413">
    <property type="entry name" value="lambda repressor-like DNA-binding domains"/>
    <property type="match status" value="1"/>
</dbReference>
<dbReference type="CDD" id="cd01392">
    <property type="entry name" value="HTH_LacI"/>
    <property type="match status" value="1"/>
</dbReference>
<keyword evidence="2" id="KW-0238">DNA-binding</keyword>